<protein>
    <submittedName>
        <fullName evidence="1">Uncharacterized protein</fullName>
    </submittedName>
</protein>
<dbReference type="InParanoid" id="A0A067PEM4"/>
<dbReference type="HOGENOM" id="CLU_2373089_0_0_1"/>
<dbReference type="EMBL" id="KL197741">
    <property type="protein sequence ID" value="KDQ52305.1"/>
    <property type="molecule type" value="Genomic_DNA"/>
</dbReference>
<dbReference type="AlphaFoldDB" id="A0A067PEM4"/>
<dbReference type="Proteomes" id="UP000027265">
    <property type="component" value="Unassembled WGS sequence"/>
</dbReference>
<name>A0A067PEM4_9AGAM</name>
<keyword evidence="2" id="KW-1185">Reference proteome</keyword>
<proteinExistence type="predicted"/>
<reference evidence="2" key="1">
    <citation type="journal article" date="2014" name="Proc. Natl. Acad. Sci. U.S.A.">
        <title>Extensive sampling of basidiomycete genomes demonstrates inadequacy of the white-rot/brown-rot paradigm for wood decay fungi.</title>
        <authorList>
            <person name="Riley R."/>
            <person name="Salamov A.A."/>
            <person name="Brown D.W."/>
            <person name="Nagy L.G."/>
            <person name="Floudas D."/>
            <person name="Held B.W."/>
            <person name="Levasseur A."/>
            <person name="Lombard V."/>
            <person name="Morin E."/>
            <person name="Otillar R."/>
            <person name="Lindquist E.A."/>
            <person name="Sun H."/>
            <person name="LaButti K.M."/>
            <person name="Schmutz J."/>
            <person name="Jabbour D."/>
            <person name="Luo H."/>
            <person name="Baker S.E."/>
            <person name="Pisabarro A.G."/>
            <person name="Walton J.D."/>
            <person name="Blanchette R.A."/>
            <person name="Henrissat B."/>
            <person name="Martin F."/>
            <person name="Cullen D."/>
            <person name="Hibbett D.S."/>
            <person name="Grigoriev I.V."/>
        </authorList>
    </citation>
    <scope>NUCLEOTIDE SEQUENCE [LARGE SCALE GENOMIC DNA]</scope>
    <source>
        <strain evidence="2">MUCL 33604</strain>
    </source>
</reference>
<evidence type="ECO:0000313" key="1">
    <source>
        <dbReference type="EMBL" id="KDQ52305.1"/>
    </source>
</evidence>
<sequence length="95" mass="10679">MRPPTPFFPVPLALVIVSTDPISLISRVRIPLLSCNYNFIPISDLPCIPVMDLGVTTTSGKDLHSSSRSFCRIDEFEFFTFVKARSIKRGRVVHI</sequence>
<accession>A0A067PEM4</accession>
<evidence type="ECO:0000313" key="2">
    <source>
        <dbReference type="Proteomes" id="UP000027265"/>
    </source>
</evidence>
<gene>
    <name evidence="1" type="ORF">JAAARDRAFT_62048</name>
</gene>
<organism evidence="1 2">
    <name type="scientific">Jaapia argillacea MUCL 33604</name>
    <dbReference type="NCBI Taxonomy" id="933084"/>
    <lineage>
        <taxon>Eukaryota</taxon>
        <taxon>Fungi</taxon>
        <taxon>Dikarya</taxon>
        <taxon>Basidiomycota</taxon>
        <taxon>Agaricomycotina</taxon>
        <taxon>Agaricomycetes</taxon>
        <taxon>Agaricomycetidae</taxon>
        <taxon>Jaapiales</taxon>
        <taxon>Jaapiaceae</taxon>
        <taxon>Jaapia</taxon>
    </lineage>
</organism>